<dbReference type="Gene3D" id="1.10.630.10">
    <property type="entry name" value="Cytochrome P450"/>
    <property type="match status" value="1"/>
</dbReference>
<evidence type="ECO:0000256" key="1">
    <source>
        <dbReference type="ARBA" id="ARBA00010617"/>
    </source>
</evidence>
<dbReference type="InterPro" id="IPR002397">
    <property type="entry name" value="Cyt_P450_B"/>
</dbReference>
<dbReference type="Proteomes" id="UP001235303">
    <property type="component" value="Unassembled WGS sequence"/>
</dbReference>
<evidence type="ECO:0000256" key="2">
    <source>
        <dbReference type="RuleBase" id="RU000461"/>
    </source>
</evidence>
<gene>
    <name evidence="3" type="ORF">PMG71_05060</name>
</gene>
<protein>
    <submittedName>
        <fullName evidence="3">Cytochrome P450</fullName>
    </submittedName>
</protein>
<dbReference type="EMBL" id="JAQOSP010000036">
    <property type="protein sequence ID" value="MDJ1168787.1"/>
    <property type="molecule type" value="Genomic_DNA"/>
</dbReference>
<reference evidence="3 4" key="1">
    <citation type="submission" date="2023-01" db="EMBL/GenBank/DDBJ databases">
        <title>Novel diversity within Roseofilum (Cyanobacteria; Desertifilaceae) from marine benthic mats with descriptions of four novel species.</title>
        <authorList>
            <person name="Wang Y."/>
            <person name="Berthold D.E."/>
            <person name="Hu J."/>
            <person name="Lefler F.W."/>
            <person name="Laughinghouse H.D. IV."/>
        </authorList>
    </citation>
    <scope>NUCLEOTIDE SEQUENCE [LARGE SCALE GENOMIC DNA]</scope>
    <source>
        <strain evidence="3 4">BLCC-M154</strain>
    </source>
</reference>
<dbReference type="InterPro" id="IPR001128">
    <property type="entry name" value="Cyt_P450"/>
</dbReference>
<keyword evidence="4" id="KW-1185">Reference proteome</keyword>
<keyword evidence="2" id="KW-0349">Heme</keyword>
<dbReference type="Pfam" id="PF00067">
    <property type="entry name" value="p450"/>
    <property type="match status" value="1"/>
</dbReference>
<dbReference type="InterPro" id="IPR036396">
    <property type="entry name" value="Cyt_P450_sf"/>
</dbReference>
<keyword evidence="2" id="KW-0560">Oxidoreductase</keyword>
<accession>A0ABT7AQD3</accession>
<dbReference type="PANTHER" id="PTHR46696:SF1">
    <property type="entry name" value="CYTOCHROME P450 YJIB-RELATED"/>
    <property type="match status" value="1"/>
</dbReference>
<comment type="caution">
    <text evidence="3">The sequence shown here is derived from an EMBL/GenBank/DDBJ whole genome shotgun (WGS) entry which is preliminary data.</text>
</comment>
<dbReference type="PRINTS" id="PR00359">
    <property type="entry name" value="BP450"/>
</dbReference>
<dbReference type="PROSITE" id="PS00086">
    <property type="entry name" value="CYTOCHROME_P450"/>
    <property type="match status" value="1"/>
</dbReference>
<evidence type="ECO:0000313" key="4">
    <source>
        <dbReference type="Proteomes" id="UP001235303"/>
    </source>
</evidence>
<keyword evidence="2" id="KW-0503">Monooxygenase</keyword>
<dbReference type="RefSeq" id="WP_283752550.1">
    <property type="nucleotide sequence ID" value="NZ_JAQOSP010000036.1"/>
</dbReference>
<comment type="similarity">
    <text evidence="1 2">Belongs to the cytochrome P450 family.</text>
</comment>
<proteinExistence type="inferred from homology"/>
<organism evidence="3 4">
    <name type="scientific">Roseofilum acuticapitatum BLCC-M154</name>
    <dbReference type="NCBI Taxonomy" id="3022444"/>
    <lineage>
        <taxon>Bacteria</taxon>
        <taxon>Bacillati</taxon>
        <taxon>Cyanobacteriota</taxon>
        <taxon>Cyanophyceae</taxon>
        <taxon>Desertifilales</taxon>
        <taxon>Desertifilaceae</taxon>
        <taxon>Roseofilum</taxon>
        <taxon>Roseofilum acuticapitatum</taxon>
    </lineage>
</organism>
<keyword evidence="2" id="KW-0479">Metal-binding</keyword>
<dbReference type="SUPFAM" id="SSF48264">
    <property type="entry name" value="Cytochrome P450"/>
    <property type="match status" value="1"/>
</dbReference>
<dbReference type="InterPro" id="IPR017972">
    <property type="entry name" value="Cyt_P450_CS"/>
</dbReference>
<evidence type="ECO:0000313" key="3">
    <source>
        <dbReference type="EMBL" id="MDJ1168787.1"/>
    </source>
</evidence>
<name>A0ABT7AQD3_9CYAN</name>
<sequence length="410" mass="46844">MSENMPLPFNPRSPEFRANPYPTYDYLRTHHPIYYRTEGRDWVLTRYADMVEVLHNRSFGHPESLPPHPIQGHNLLDRFLSLRFSSQRLMRLWVILSNPPTHTRIRQLFQNSFTIGQVQTWRSQIQTEADRLIAGFEGLERIDIMSDLAYPLTMYGICQILGILPEERHPQFPQWSHDLSSIIDLDVSALDNERGLLAIANFAEYFRNWISKDRNPSQPHNHLISTLIKAQAEGQLSEEELLGNLILMFFAGHSTTKYLIGNSVLALLNHPEQLHLLQANPDSIQMAIAEVLRYDNPVQFISRTAFSDIQLSNQTIAQGQVVHCILAAGNRDPAQFPNPNTFDIRRKPNPHLSFGQGIHICLGKHLAQLVAEISVSTLVCHFPKLSLATESLEWEETFLVRGLKSLPVVL</sequence>
<dbReference type="PANTHER" id="PTHR46696">
    <property type="entry name" value="P450, PUTATIVE (EUROFUNG)-RELATED"/>
    <property type="match status" value="1"/>
</dbReference>
<keyword evidence="2" id="KW-0408">Iron</keyword>
<dbReference type="CDD" id="cd20625">
    <property type="entry name" value="CYP164-like"/>
    <property type="match status" value="1"/>
</dbReference>